<dbReference type="KEGG" id="nah:F5544_06365"/>
<evidence type="ECO:0000313" key="2">
    <source>
        <dbReference type="Proteomes" id="UP000503540"/>
    </source>
</evidence>
<dbReference type="RefSeq" id="WP_167472325.1">
    <property type="nucleotide sequence ID" value="NZ_CP046172.1"/>
</dbReference>
<organism evidence="1 2">
    <name type="scientific">Nocardia arthritidis</name>
    <dbReference type="NCBI Taxonomy" id="228602"/>
    <lineage>
        <taxon>Bacteria</taxon>
        <taxon>Bacillati</taxon>
        <taxon>Actinomycetota</taxon>
        <taxon>Actinomycetes</taxon>
        <taxon>Mycobacteriales</taxon>
        <taxon>Nocardiaceae</taxon>
        <taxon>Nocardia</taxon>
    </lineage>
</organism>
<proteinExistence type="predicted"/>
<dbReference type="Proteomes" id="UP000503540">
    <property type="component" value="Chromosome"/>
</dbReference>
<evidence type="ECO:0000313" key="1">
    <source>
        <dbReference type="EMBL" id="QIS09184.1"/>
    </source>
</evidence>
<keyword evidence="2" id="KW-1185">Reference proteome</keyword>
<dbReference type="AlphaFoldDB" id="A0A6G9Y7R3"/>
<accession>A0A6G9Y7R3</accession>
<protein>
    <recommendedName>
        <fullName evidence="3">YbaB/EbfC family DNA-binding protein</fullName>
    </recommendedName>
</protein>
<reference evidence="1 2" key="1">
    <citation type="journal article" date="2019" name="ACS Chem. Biol.">
        <title>Identification and Mobilization of a Cryptic Antibiotic Biosynthesis Gene Locus from a Human-Pathogenic Nocardia Isolate.</title>
        <authorList>
            <person name="Herisse M."/>
            <person name="Ishida K."/>
            <person name="Porter J.L."/>
            <person name="Howden B."/>
            <person name="Hertweck C."/>
            <person name="Stinear T.P."/>
            <person name="Pidot S.J."/>
        </authorList>
    </citation>
    <scope>NUCLEOTIDE SEQUENCE [LARGE SCALE GENOMIC DNA]</scope>
    <source>
        <strain evidence="1 2">AUSMDU00012717</strain>
    </source>
</reference>
<evidence type="ECO:0008006" key="3">
    <source>
        <dbReference type="Google" id="ProtNLM"/>
    </source>
</evidence>
<name>A0A6G9Y7R3_9NOCA</name>
<sequence length="136" mass="14666">MEIDDVARIFAETQEQIAALQTRISETLSGFEQQTFEGRSADGRAIVVVAPDGMVRRIELPGGLGNDSVPAGQRFNELTWGSSGSDLALTCRSMVEAINTARKSAVQTGIAVLREEFPQAFDLLTDLEPTRPATPS</sequence>
<gene>
    <name evidence="1" type="ORF">F5544_06365</name>
</gene>
<dbReference type="EMBL" id="CP046172">
    <property type="protein sequence ID" value="QIS09184.1"/>
    <property type="molecule type" value="Genomic_DNA"/>
</dbReference>